<reference evidence="4 5" key="1">
    <citation type="submission" date="2018-01" db="EMBL/GenBank/DDBJ databases">
        <title>Genome sequence of a Cantenovulum-like bacteria.</title>
        <authorList>
            <person name="Tan W.R."/>
            <person name="Lau N.-S."/>
            <person name="Go F."/>
            <person name="Amirul A.-A.A."/>
        </authorList>
    </citation>
    <scope>NUCLEOTIDE SEQUENCE [LARGE SCALE GENOMIC DNA]</scope>
    <source>
        <strain evidence="4 5">CCB-QB4</strain>
    </source>
</reference>
<sequence length="1131" mass="128489">MNPNSQFAQAEQALMQGQFNVALDGLKPLSQAMQAEPNYHKALATCYFALKEYHLAVQSFDAAIKLQPNDPHILSSYGTALYQNKQIQPAVDKFCAAINQDPTYVEARIKLVAVLKECNQHQDALKVIFDGLKLNPEDETLKQLQADLSGVVPQPNLHQPRELSHDPVLENLWQSRQLNKILELAFAGLNSQAKQQENAHKIEDLARYVKQITDIQPSWWQAWLTQALCIHRLGKAKDALPFYRNALALNNKEKDLLINAAIAFNSQFEFAAGHYCLDRMRHLGHDLGLRGYGSLGFAYLEQGQYHQAKQAYLQASQSQGDEITPDFSSSLVHLTLGEFQLGWQKYSLRLSNIVQYQRALKKGIPEWNGQALTDKTLAIIYEQGHGDTIQFLRFLPKLCAQAKQVIFQVNPLIASLIQHYAQDLPNLTVISRNIERADYLLSLMELGRIWQLDETSITQSCSTYLTAPSEKVKLWQPRCATHKFKVAIAWSGNPDNKRDLIRSIALNDLLPIVAIEDIQFYSLQIDPVNHKELSPRIIDFSEQIQDFTDTAAIIEHMDLVISVDTGVAHLAAAMGKPVWILLSYVPDWRWLLDRKQSIWYPSVTLYRQPQLNQWQGAIEQLHLDLTSLLPNSLACETEIRSLLDNQYNDIALRRINARAEVAPPLSAEMQYQQVQALVGTGHINQALTLAKALTQNTIPQANNVYYQGVLAEKAKNLPLAFSWLAQAFALAPTNLAWLLTLTTCALKLGKSEFALELIKLAEKSIGYHQQMVLQKAYIYMCQHEFAKAESELLKGITQDPNHTWYQFSLSQLYLQQGQFERGWRLFESRPVTPNIAKLKLALVLPEWQGLFGQNRTGQEITGQQSAIQAPCLFVYGEQGLGDQIMCLRYLSQLFSHFAHINLCIDQTLHEIVRSSLSHELNQRLTLIAQNEFAFVPGNSDLHCALYSLPYKFGELWRYEAFDKPYLTSKAKLPDSINHWLTQHGNQLKVGLVWQGNSAHERDAERSIDLEQLDPILNLDNIAFCSLQQTHDNLNSNLQDFSNELKHMHTTTALINQLDLVIAVDTSVAHLTGALGKPCWTLLSYLPDPRWQTQGHKTFWYQSMRLYRQPQIADWTSVVQQLAQDLAKRVNI</sequence>
<protein>
    <recommendedName>
        <fullName evidence="6">Tetratricopeptide repeat protein</fullName>
    </recommendedName>
</protein>
<dbReference type="Proteomes" id="UP000244441">
    <property type="component" value="Chromosome"/>
</dbReference>
<keyword evidence="1" id="KW-0677">Repeat</keyword>
<dbReference type="InterPro" id="IPR019734">
    <property type="entry name" value="TPR_rpt"/>
</dbReference>
<dbReference type="PANTHER" id="PTHR45586:SF1">
    <property type="entry name" value="LIPOPOLYSACCHARIDE ASSEMBLY PROTEIN B"/>
    <property type="match status" value="1"/>
</dbReference>
<evidence type="ECO:0000256" key="3">
    <source>
        <dbReference type="PROSITE-ProRule" id="PRU00339"/>
    </source>
</evidence>
<dbReference type="Pfam" id="PF01075">
    <property type="entry name" value="Glyco_transf_9"/>
    <property type="match status" value="1"/>
</dbReference>
<dbReference type="Gene3D" id="1.25.40.10">
    <property type="entry name" value="Tetratricopeptide repeat domain"/>
    <property type="match status" value="4"/>
</dbReference>
<gene>
    <name evidence="4" type="ORF">C2869_12345</name>
</gene>
<evidence type="ECO:0000256" key="2">
    <source>
        <dbReference type="ARBA" id="ARBA00022803"/>
    </source>
</evidence>
<dbReference type="SUPFAM" id="SSF53756">
    <property type="entry name" value="UDP-Glycosyltransferase/glycogen phosphorylase"/>
    <property type="match status" value="2"/>
</dbReference>
<keyword evidence="2 3" id="KW-0802">TPR repeat</keyword>
<dbReference type="InterPro" id="IPR011990">
    <property type="entry name" value="TPR-like_helical_dom_sf"/>
</dbReference>
<dbReference type="AlphaFoldDB" id="A0A2S0VSH9"/>
<dbReference type="PANTHER" id="PTHR45586">
    <property type="entry name" value="TPR REPEAT-CONTAINING PROTEIN PA4667"/>
    <property type="match status" value="1"/>
</dbReference>
<feature type="repeat" description="TPR" evidence="3">
    <location>
        <begin position="37"/>
        <end position="70"/>
    </location>
</feature>
<dbReference type="SUPFAM" id="SSF48452">
    <property type="entry name" value="TPR-like"/>
    <property type="match status" value="2"/>
</dbReference>
<keyword evidence="5" id="KW-1185">Reference proteome</keyword>
<evidence type="ECO:0000313" key="4">
    <source>
        <dbReference type="EMBL" id="AWB67176.1"/>
    </source>
</evidence>
<dbReference type="Pfam" id="PF13181">
    <property type="entry name" value="TPR_8"/>
    <property type="match status" value="2"/>
</dbReference>
<evidence type="ECO:0000256" key="1">
    <source>
        <dbReference type="ARBA" id="ARBA00022737"/>
    </source>
</evidence>
<dbReference type="InterPro" id="IPR002201">
    <property type="entry name" value="Glyco_trans_9"/>
</dbReference>
<proteinExistence type="predicted"/>
<dbReference type="EMBL" id="CP026604">
    <property type="protein sequence ID" value="AWB67176.1"/>
    <property type="molecule type" value="Genomic_DNA"/>
</dbReference>
<organism evidence="4 5">
    <name type="scientific">Saccharobesus litoralis</name>
    <dbReference type="NCBI Taxonomy" id="2172099"/>
    <lineage>
        <taxon>Bacteria</taxon>
        <taxon>Pseudomonadati</taxon>
        <taxon>Pseudomonadota</taxon>
        <taxon>Gammaproteobacteria</taxon>
        <taxon>Alteromonadales</taxon>
        <taxon>Alteromonadaceae</taxon>
        <taxon>Saccharobesus</taxon>
    </lineage>
</organism>
<dbReference type="InterPro" id="IPR051012">
    <property type="entry name" value="CellSynth/LPSAsmb/PSIAsmb"/>
</dbReference>
<dbReference type="PROSITE" id="PS50005">
    <property type="entry name" value="TPR"/>
    <property type="match status" value="1"/>
</dbReference>
<dbReference type="KEGG" id="cate:C2869_12345"/>
<accession>A0A2S0VSH9</accession>
<dbReference type="SMART" id="SM00028">
    <property type="entry name" value="TPR"/>
    <property type="match status" value="7"/>
</dbReference>
<evidence type="ECO:0000313" key="5">
    <source>
        <dbReference type="Proteomes" id="UP000244441"/>
    </source>
</evidence>
<evidence type="ECO:0008006" key="6">
    <source>
        <dbReference type="Google" id="ProtNLM"/>
    </source>
</evidence>
<dbReference type="GO" id="GO:0016757">
    <property type="term" value="F:glycosyltransferase activity"/>
    <property type="evidence" value="ECO:0007669"/>
    <property type="project" value="InterPro"/>
</dbReference>
<dbReference type="OrthoDB" id="1668776at2"/>
<name>A0A2S0VSH9_9ALTE</name>
<dbReference type="Gene3D" id="3.40.50.2000">
    <property type="entry name" value="Glycogen Phosphorylase B"/>
    <property type="match status" value="2"/>
</dbReference>
<dbReference type="RefSeq" id="WP_108603223.1">
    <property type="nucleotide sequence ID" value="NZ_CP026604.1"/>
</dbReference>